<dbReference type="SUPFAM" id="SSF51395">
    <property type="entry name" value="FMN-linked oxidoreductases"/>
    <property type="match status" value="1"/>
</dbReference>
<evidence type="ECO:0000256" key="10">
    <source>
        <dbReference type="ARBA" id="ARBA00025810"/>
    </source>
</evidence>
<evidence type="ECO:0000256" key="2">
    <source>
        <dbReference type="ARBA" id="ARBA00022490"/>
    </source>
</evidence>
<dbReference type="OrthoDB" id="9795032at2"/>
<evidence type="ECO:0000256" key="1">
    <source>
        <dbReference type="ARBA" id="ARBA00001917"/>
    </source>
</evidence>
<comment type="cofactor">
    <cofactor evidence="11">
        <name>NADPH</name>
        <dbReference type="ChEBI" id="CHEBI:57783"/>
    </cofactor>
</comment>
<evidence type="ECO:0000256" key="6">
    <source>
        <dbReference type="ARBA" id="ARBA00022842"/>
    </source>
</evidence>
<dbReference type="Gene3D" id="3.20.20.70">
    <property type="entry name" value="Aldolase class I"/>
    <property type="match status" value="1"/>
</dbReference>
<dbReference type="GO" id="GO:0008299">
    <property type="term" value="P:isoprenoid biosynthetic process"/>
    <property type="evidence" value="ECO:0007669"/>
    <property type="project" value="UniProtKB-UniRule"/>
</dbReference>
<dbReference type="InterPro" id="IPR011179">
    <property type="entry name" value="IPdP_isomerase"/>
</dbReference>
<evidence type="ECO:0000256" key="7">
    <source>
        <dbReference type="ARBA" id="ARBA00022857"/>
    </source>
</evidence>
<keyword evidence="14" id="KW-1185">Reference proteome</keyword>
<comment type="function">
    <text evidence="11">Involved in the biosynthesis of isoprenoids. Catalyzes the 1,3-allylic rearrangement of the homoallylic substrate isopentenyl (IPP) to its allylic isomer, dimethylallyl diphosphate (DMAPP).</text>
</comment>
<keyword evidence="2 11" id="KW-0963">Cytoplasm</keyword>
<comment type="cofactor">
    <cofactor evidence="11">
        <name>Mg(2+)</name>
        <dbReference type="ChEBI" id="CHEBI:18420"/>
    </cofactor>
</comment>
<dbReference type="GO" id="GO:0004452">
    <property type="term" value="F:isopentenyl-diphosphate delta-isomerase activity"/>
    <property type="evidence" value="ECO:0007669"/>
    <property type="project" value="UniProtKB-UniRule"/>
</dbReference>
<dbReference type="EMBL" id="JACEIP010000021">
    <property type="protein sequence ID" value="MBA4543762.1"/>
    <property type="molecule type" value="Genomic_DNA"/>
</dbReference>
<keyword evidence="5 11" id="KW-0479">Metal-binding</keyword>
<keyword evidence="4 11" id="KW-0288">FMN</keyword>
<comment type="similarity">
    <text evidence="11">Belongs to the IPP isomerase type 2 family.</text>
</comment>
<keyword evidence="9 11" id="KW-0413">Isomerase</keyword>
<comment type="cofactor">
    <cofactor evidence="1 11">
        <name>FMN</name>
        <dbReference type="ChEBI" id="CHEBI:58210"/>
    </cofactor>
</comment>
<dbReference type="CDD" id="cd02811">
    <property type="entry name" value="IDI-2_FMN"/>
    <property type="match status" value="1"/>
</dbReference>
<feature type="binding site" evidence="11">
    <location>
        <position position="224"/>
    </location>
    <ligand>
        <name>FMN</name>
        <dbReference type="ChEBI" id="CHEBI:58210"/>
    </ligand>
</feature>
<evidence type="ECO:0000259" key="12">
    <source>
        <dbReference type="Pfam" id="PF01070"/>
    </source>
</evidence>
<feature type="binding site" evidence="11">
    <location>
        <position position="194"/>
    </location>
    <ligand>
        <name>FMN</name>
        <dbReference type="ChEBI" id="CHEBI:58210"/>
    </ligand>
</feature>
<comment type="subcellular location">
    <subcellularLocation>
        <location evidence="11">Cytoplasm</location>
    </subcellularLocation>
</comment>
<dbReference type="InterPro" id="IPR000262">
    <property type="entry name" value="FMN-dep_DH"/>
</dbReference>
<protein>
    <recommendedName>
        <fullName evidence="11">Isopentenyl-diphosphate delta-isomerase</fullName>
        <shortName evidence="11">IPP isomerase</shortName>
        <ecNumber evidence="11">5.3.3.2</ecNumber>
    </recommendedName>
    <alternativeName>
        <fullName evidence="11">Isopentenyl diphosphate:dimethylallyl diphosphate isomerase</fullName>
    </alternativeName>
    <alternativeName>
        <fullName evidence="11">Isopentenyl pyrophosphate isomerase</fullName>
    </alternativeName>
    <alternativeName>
        <fullName evidence="11">Type 2 isopentenyl diphosphate isomerase</fullName>
        <shortName evidence="11">IDI-2</shortName>
    </alternativeName>
</protein>
<keyword evidence="8 11" id="KW-0414">Isoprene biosynthesis</keyword>
<comment type="catalytic activity">
    <reaction evidence="11">
        <text>isopentenyl diphosphate = dimethylallyl diphosphate</text>
        <dbReference type="Rhea" id="RHEA:23284"/>
        <dbReference type="ChEBI" id="CHEBI:57623"/>
        <dbReference type="ChEBI" id="CHEBI:128769"/>
        <dbReference type="EC" id="5.3.3.2"/>
    </reaction>
</comment>
<dbReference type="AlphaFoldDB" id="A0A7W2AI13"/>
<evidence type="ECO:0000256" key="4">
    <source>
        <dbReference type="ARBA" id="ARBA00022643"/>
    </source>
</evidence>
<dbReference type="RefSeq" id="WP_052153990.1">
    <property type="nucleotide sequence ID" value="NZ_JACEIP010000021.1"/>
</dbReference>
<feature type="domain" description="FMN-dependent dehydrogenase" evidence="12">
    <location>
        <begin position="4"/>
        <end position="99"/>
    </location>
</feature>
<keyword evidence="6 11" id="KW-0460">Magnesium</keyword>
<dbReference type="InterPro" id="IPR013785">
    <property type="entry name" value="Aldolase_TIM"/>
</dbReference>
<keyword evidence="3 11" id="KW-0285">Flavoprotein</keyword>
<dbReference type="NCBIfam" id="TIGR02151">
    <property type="entry name" value="IPP_isom_2"/>
    <property type="match status" value="1"/>
</dbReference>
<evidence type="ECO:0000256" key="11">
    <source>
        <dbReference type="HAMAP-Rule" id="MF_00354"/>
    </source>
</evidence>
<evidence type="ECO:0000313" key="13">
    <source>
        <dbReference type="EMBL" id="MBA4543762.1"/>
    </source>
</evidence>
<comment type="caution">
    <text evidence="13">The sequence shown here is derived from an EMBL/GenBank/DDBJ whole genome shotgun (WGS) entry which is preliminary data.</text>
</comment>
<name>A0A7W2AI13_9BACL</name>
<dbReference type="GO" id="GO:0016491">
    <property type="term" value="F:oxidoreductase activity"/>
    <property type="evidence" value="ECO:0007669"/>
    <property type="project" value="InterPro"/>
</dbReference>
<evidence type="ECO:0000313" key="14">
    <source>
        <dbReference type="Proteomes" id="UP000530514"/>
    </source>
</evidence>
<feature type="binding site" evidence="11">
    <location>
        <position position="163"/>
    </location>
    <ligand>
        <name>Mg(2+)</name>
        <dbReference type="ChEBI" id="CHEBI:18420"/>
    </ligand>
</feature>
<accession>A0A7W2AI13</accession>
<feature type="binding site" evidence="11">
    <location>
        <begin position="99"/>
        <end position="101"/>
    </location>
    <ligand>
        <name>substrate</name>
    </ligand>
</feature>
<feature type="binding site" evidence="11">
    <location>
        <begin position="10"/>
        <end position="11"/>
    </location>
    <ligand>
        <name>substrate</name>
    </ligand>
</feature>
<feature type="binding site" evidence="11">
    <location>
        <position position="68"/>
    </location>
    <ligand>
        <name>FMN</name>
        <dbReference type="ChEBI" id="CHEBI:58210"/>
    </ligand>
</feature>
<evidence type="ECO:0000256" key="8">
    <source>
        <dbReference type="ARBA" id="ARBA00023229"/>
    </source>
</evidence>
<feature type="binding site" evidence="11">
    <location>
        <position position="99"/>
    </location>
    <ligand>
        <name>FMN</name>
        <dbReference type="ChEBI" id="CHEBI:58210"/>
    </ligand>
</feature>
<reference evidence="13 14" key="1">
    <citation type="submission" date="2020-07" db="EMBL/GenBank/DDBJ databases">
        <authorList>
            <person name="Feng H."/>
        </authorList>
    </citation>
    <scope>NUCLEOTIDE SEQUENCE [LARGE SCALE GENOMIC DNA]</scope>
    <source>
        <strain evidence="14">s-11</strain>
    </source>
</reference>
<dbReference type="PANTHER" id="PTHR43665:SF1">
    <property type="entry name" value="ISOPENTENYL-DIPHOSPHATE DELTA-ISOMERASE"/>
    <property type="match status" value="1"/>
</dbReference>
<dbReference type="Pfam" id="PF01070">
    <property type="entry name" value="FMN_dh"/>
    <property type="match status" value="2"/>
</dbReference>
<dbReference type="PANTHER" id="PTHR43665">
    <property type="entry name" value="ISOPENTENYL-DIPHOSPHATE DELTA-ISOMERASE"/>
    <property type="match status" value="1"/>
</dbReference>
<dbReference type="GO" id="GO:0070402">
    <property type="term" value="F:NADPH binding"/>
    <property type="evidence" value="ECO:0007669"/>
    <property type="project" value="UniProtKB-UniRule"/>
</dbReference>
<comment type="caution">
    <text evidence="11">Lacks conserved residue(s) required for the propagation of feature annotation.</text>
</comment>
<dbReference type="EC" id="5.3.3.2" evidence="11"/>
<evidence type="ECO:0000256" key="9">
    <source>
        <dbReference type="ARBA" id="ARBA00023235"/>
    </source>
</evidence>
<dbReference type="PIRSF" id="PIRSF003314">
    <property type="entry name" value="IPP_isomerase"/>
    <property type="match status" value="1"/>
</dbReference>
<feature type="binding site" evidence="11">
    <location>
        <position position="127"/>
    </location>
    <ligand>
        <name>FMN</name>
        <dbReference type="ChEBI" id="CHEBI:58210"/>
    </ligand>
</feature>
<dbReference type="GO" id="GO:0010181">
    <property type="term" value="F:FMN binding"/>
    <property type="evidence" value="ECO:0007669"/>
    <property type="project" value="UniProtKB-UniRule"/>
</dbReference>
<dbReference type="GO" id="GO:0005737">
    <property type="term" value="C:cytoplasm"/>
    <property type="evidence" value="ECO:0007669"/>
    <property type="project" value="UniProtKB-SubCell"/>
</dbReference>
<dbReference type="GO" id="GO:0000287">
    <property type="term" value="F:magnesium ion binding"/>
    <property type="evidence" value="ECO:0007669"/>
    <property type="project" value="UniProtKB-UniRule"/>
</dbReference>
<evidence type="ECO:0000256" key="3">
    <source>
        <dbReference type="ARBA" id="ARBA00022630"/>
    </source>
</evidence>
<feature type="binding site" evidence="11">
    <location>
        <begin position="69"/>
        <end position="71"/>
    </location>
    <ligand>
        <name>FMN</name>
        <dbReference type="ChEBI" id="CHEBI:58210"/>
    </ligand>
</feature>
<keyword evidence="7 11" id="KW-0521">NADP</keyword>
<comment type="subunit">
    <text evidence="10 11">Homooctamer. Dimer of tetramers.</text>
</comment>
<dbReference type="HAMAP" id="MF_00354">
    <property type="entry name" value="Idi_2"/>
    <property type="match status" value="1"/>
</dbReference>
<organism evidence="13 14">
    <name type="scientific">Thermoactinomyces daqus</name>
    <dbReference type="NCBI Taxonomy" id="1329516"/>
    <lineage>
        <taxon>Bacteria</taxon>
        <taxon>Bacillati</taxon>
        <taxon>Bacillota</taxon>
        <taxon>Bacilli</taxon>
        <taxon>Bacillales</taxon>
        <taxon>Thermoactinomycetaceae</taxon>
        <taxon>Thermoactinomyces</taxon>
    </lineage>
</organism>
<gene>
    <name evidence="11" type="primary">fni</name>
    <name evidence="13" type="ORF">H1164_12765</name>
</gene>
<feature type="binding site" evidence="11">
    <location>
        <position position="162"/>
    </location>
    <ligand>
        <name>substrate</name>
    </ligand>
</feature>
<evidence type="ECO:0000256" key="5">
    <source>
        <dbReference type="ARBA" id="ARBA00022723"/>
    </source>
</evidence>
<feature type="domain" description="FMN-dependent dehydrogenase" evidence="12">
    <location>
        <begin position="178"/>
        <end position="339"/>
    </location>
</feature>
<dbReference type="Proteomes" id="UP000530514">
    <property type="component" value="Unassembled WGS sequence"/>
</dbReference>
<proteinExistence type="inferred from homology"/>
<sequence>MLEQKQTPKRKNEHIEIALNKDVTGKKVTSGFERYRFLHQALPEIDFSEISLSTRFLGKRMKAPLLISSMTGGTKETGEINKRLAVAAQQRGWAVGLGSGRAAIEYPEVAETFQVRSVAPDIPLLANLGAVQLNYGVSVDDCRRLVEIVEADALILHLNPMQEVFQPEGNTRFRGLLSKIEKVCRALEVPVGIKEVGSGIDGDLAVKLYNAGAAFIDVAGAGGTSWIQVEKYRSKKPLLKEAAESFLDWGIPTADCLIGIRKKVPQGFLIASGGLSSGVDAAKAIALGADLAGFGRSLLPAAARKSADAMVARLEKIELELKLAMFGIGVADVTELKKTNRLTAVRD</sequence>